<dbReference type="InterPro" id="IPR000086">
    <property type="entry name" value="NUDIX_hydrolase_dom"/>
</dbReference>
<comment type="similarity">
    <text evidence="2 4">Belongs to the Nudix hydrolase family.</text>
</comment>
<organism evidence="6 7">
    <name type="scientific">Gordonia hirsuta DSM 44140 = NBRC 16056</name>
    <dbReference type="NCBI Taxonomy" id="1121927"/>
    <lineage>
        <taxon>Bacteria</taxon>
        <taxon>Bacillati</taxon>
        <taxon>Actinomycetota</taxon>
        <taxon>Actinomycetes</taxon>
        <taxon>Mycobacteriales</taxon>
        <taxon>Gordoniaceae</taxon>
        <taxon>Gordonia</taxon>
    </lineage>
</organism>
<dbReference type="Gene3D" id="3.90.79.10">
    <property type="entry name" value="Nucleoside Triphosphate Pyrophosphohydrolase"/>
    <property type="match status" value="1"/>
</dbReference>
<reference evidence="6 7" key="1">
    <citation type="submission" date="2012-12" db="EMBL/GenBank/DDBJ databases">
        <title>Whole genome shotgun sequence of Gordonia hirsuta NBRC 16056.</title>
        <authorList>
            <person name="Isaki-Nakamura S."/>
            <person name="Hosoyama A."/>
            <person name="Tsuchikane K."/>
            <person name="Katsumata H."/>
            <person name="Baba S."/>
            <person name="Yamazaki S."/>
            <person name="Fujita N."/>
        </authorList>
    </citation>
    <scope>NUCLEOTIDE SEQUENCE [LARGE SCALE GENOMIC DNA]</scope>
    <source>
        <strain evidence="6 7">NBRC 16056</strain>
    </source>
</reference>
<accession>L7L4H0</accession>
<dbReference type="SUPFAM" id="SSF55811">
    <property type="entry name" value="Nudix"/>
    <property type="match status" value="1"/>
</dbReference>
<dbReference type="Proteomes" id="UP000053405">
    <property type="component" value="Unassembled WGS sequence"/>
</dbReference>
<dbReference type="RefSeq" id="WP_005935383.1">
    <property type="nucleotide sequence ID" value="NZ_ATVK01000040.1"/>
</dbReference>
<dbReference type="eggNOG" id="COG1051">
    <property type="taxonomic scope" value="Bacteria"/>
</dbReference>
<dbReference type="PANTHER" id="PTHR43046">
    <property type="entry name" value="GDP-MANNOSE MANNOSYL HYDROLASE"/>
    <property type="match status" value="1"/>
</dbReference>
<evidence type="ECO:0000313" key="6">
    <source>
        <dbReference type="EMBL" id="GAC56025.1"/>
    </source>
</evidence>
<dbReference type="STRING" id="1121927.GOHSU_02_01710"/>
<dbReference type="PROSITE" id="PS00893">
    <property type="entry name" value="NUDIX_BOX"/>
    <property type="match status" value="1"/>
</dbReference>
<dbReference type="GO" id="GO:0016787">
    <property type="term" value="F:hydrolase activity"/>
    <property type="evidence" value="ECO:0007669"/>
    <property type="project" value="UniProtKB-KW"/>
</dbReference>
<gene>
    <name evidence="6" type="ORF">GOHSU_02_01710</name>
</gene>
<keyword evidence="3 4" id="KW-0378">Hydrolase</keyword>
<dbReference type="PANTHER" id="PTHR43046:SF14">
    <property type="entry name" value="MUTT_NUDIX FAMILY PROTEIN"/>
    <property type="match status" value="1"/>
</dbReference>
<evidence type="ECO:0000259" key="5">
    <source>
        <dbReference type="PROSITE" id="PS51462"/>
    </source>
</evidence>
<dbReference type="CDD" id="cd04673">
    <property type="entry name" value="NUDIX_ADPRase"/>
    <property type="match status" value="1"/>
</dbReference>
<dbReference type="Pfam" id="PF00293">
    <property type="entry name" value="NUDIX"/>
    <property type="match status" value="1"/>
</dbReference>
<evidence type="ECO:0000256" key="1">
    <source>
        <dbReference type="ARBA" id="ARBA00001946"/>
    </source>
</evidence>
<comment type="cofactor">
    <cofactor evidence="1">
        <name>Mg(2+)</name>
        <dbReference type="ChEBI" id="CHEBI:18420"/>
    </cofactor>
</comment>
<protein>
    <submittedName>
        <fullName evidence="6">Putative hydrolase</fullName>
    </submittedName>
</protein>
<dbReference type="EMBL" id="BANT01000002">
    <property type="protein sequence ID" value="GAC56025.1"/>
    <property type="molecule type" value="Genomic_DNA"/>
</dbReference>
<proteinExistence type="inferred from homology"/>
<keyword evidence="7" id="KW-1185">Reference proteome</keyword>
<comment type="caution">
    <text evidence="6">The sequence shown here is derived from an EMBL/GenBank/DDBJ whole genome shotgun (WGS) entry which is preliminary data.</text>
</comment>
<evidence type="ECO:0000256" key="2">
    <source>
        <dbReference type="ARBA" id="ARBA00005582"/>
    </source>
</evidence>
<evidence type="ECO:0000313" key="7">
    <source>
        <dbReference type="Proteomes" id="UP000053405"/>
    </source>
</evidence>
<dbReference type="PRINTS" id="PR00502">
    <property type="entry name" value="NUDIXFAMILY"/>
</dbReference>
<dbReference type="InterPro" id="IPR020476">
    <property type="entry name" value="Nudix_hydrolase"/>
</dbReference>
<dbReference type="AlphaFoldDB" id="L7L4H0"/>
<name>L7L4H0_9ACTN</name>
<dbReference type="InterPro" id="IPR020084">
    <property type="entry name" value="NUDIX_hydrolase_CS"/>
</dbReference>
<dbReference type="OrthoDB" id="9804442at2"/>
<feature type="domain" description="Nudix hydrolase" evidence="5">
    <location>
        <begin position="2"/>
        <end position="128"/>
    </location>
</feature>
<evidence type="ECO:0000256" key="3">
    <source>
        <dbReference type="ARBA" id="ARBA00022801"/>
    </source>
</evidence>
<sequence>MKIVQAASAVIVDTDGRVLLIKRGHEPQKGKWSVPGGRVEAGETPGQAAVREVAEETGLQVVVGEQLWTATVPFEDERLYEVHDFAATVLGGELHSGDDADDARWVAPAELDTLPLATGLRERLRTAGIG</sequence>
<dbReference type="PROSITE" id="PS51462">
    <property type="entry name" value="NUDIX"/>
    <property type="match status" value="1"/>
</dbReference>
<evidence type="ECO:0000256" key="4">
    <source>
        <dbReference type="RuleBase" id="RU003476"/>
    </source>
</evidence>
<dbReference type="InterPro" id="IPR015797">
    <property type="entry name" value="NUDIX_hydrolase-like_dom_sf"/>
</dbReference>